<reference evidence="2 3" key="1">
    <citation type="submission" date="2016-07" db="EMBL/GenBank/DDBJ databases">
        <title>Genome analysis of Sphingobacterium siyangense T12B17.</title>
        <authorList>
            <person name="Xu D."/>
            <person name="Su Y."/>
            <person name="Zheng S."/>
        </authorList>
    </citation>
    <scope>NUCLEOTIDE SEQUENCE [LARGE SCALE GENOMIC DNA]</scope>
    <source>
        <strain evidence="2 3">T12B17</strain>
    </source>
</reference>
<organism evidence="2 3">
    <name type="scientific">Sphingobacterium siyangense</name>
    <dbReference type="NCBI Taxonomy" id="459529"/>
    <lineage>
        <taxon>Bacteria</taxon>
        <taxon>Pseudomonadati</taxon>
        <taxon>Bacteroidota</taxon>
        <taxon>Sphingobacteriia</taxon>
        <taxon>Sphingobacteriales</taxon>
        <taxon>Sphingobacteriaceae</taxon>
        <taxon>Sphingobacterium</taxon>
    </lineage>
</organism>
<evidence type="ECO:0000313" key="3">
    <source>
        <dbReference type="Proteomes" id="UP000286402"/>
    </source>
</evidence>
<dbReference type="Pfam" id="PF02464">
    <property type="entry name" value="CinA"/>
    <property type="match status" value="1"/>
</dbReference>
<dbReference type="RefSeq" id="WP_120333873.1">
    <property type="nucleotide sequence ID" value="NZ_MCAQ01000008.1"/>
</dbReference>
<dbReference type="Gene3D" id="3.90.950.20">
    <property type="entry name" value="CinA-like"/>
    <property type="match status" value="1"/>
</dbReference>
<dbReference type="InterPro" id="IPR008136">
    <property type="entry name" value="CinA_C"/>
</dbReference>
<dbReference type="Proteomes" id="UP000286402">
    <property type="component" value="Unassembled WGS sequence"/>
</dbReference>
<dbReference type="SUPFAM" id="SSF142433">
    <property type="entry name" value="CinA-like"/>
    <property type="match status" value="1"/>
</dbReference>
<gene>
    <name evidence="2" type="ORF">BCY89_27190</name>
</gene>
<dbReference type="AlphaFoldDB" id="A0A420FZZ4"/>
<comment type="caution">
    <text evidence="2">The sequence shown here is derived from an EMBL/GenBank/DDBJ whole genome shotgun (WGS) entry which is preliminary data.</text>
</comment>
<name>A0A420FZZ4_9SPHI</name>
<sequence>MELDKEVIQRIGKLLDRKTVATAESVTAGQLQFMLSQIENAAVNFKGGITAYTLEEKVNLLGIDEDEARASDCVSSQITEDMALQASHLFNADFGIGVTGYATPVEESHFKLYAYFAISYNMQIIVSEKIELNKSFLGAKAQQKYGENILVAFESILAKLFE</sequence>
<dbReference type="EMBL" id="MCAQ01000008">
    <property type="protein sequence ID" value="RKF38505.1"/>
    <property type="molecule type" value="Genomic_DNA"/>
</dbReference>
<dbReference type="InterPro" id="IPR036653">
    <property type="entry name" value="CinA-like_C"/>
</dbReference>
<protein>
    <recommendedName>
        <fullName evidence="1">CinA C-terminal domain-containing protein</fullName>
    </recommendedName>
</protein>
<keyword evidence="3" id="KW-1185">Reference proteome</keyword>
<evidence type="ECO:0000313" key="2">
    <source>
        <dbReference type="EMBL" id="RKF38505.1"/>
    </source>
</evidence>
<feature type="domain" description="CinA C-terminal" evidence="1">
    <location>
        <begin position="10"/>
        <end position="109"/>
    </location>
</feature>
<accession>A0A420FZZ4</accession>
<evidence type="ECO:0000259" key="1">
    <source>
        <dbReference type="Pfam" id="PF02464"/>
    </source>
</evidence>
<proteinExistence type="predicted"/>
<dbReference type="NCBIfam" id="TIGR00199">
    <property type="entry name" value="PncC_domain"/>
    <property type="match status" value="1"/>
</dbReference>